<evidence type="ECO:0000256" key="1">
    <source>
        <dbReference type="SAM" id="MobiDB-lite"/>
    </source>
</evidence>
<dbReference type="InterPro" id="IPR008323">
    <property type="entry name" value="UCP033563"/>
</dbReference>
<dbReference type="PANTHER" id="PTHR36454:SF1">
    <property type="entry name" value="DUF1015 DOMAIN-CONTAINING PROTEIN"/>
    <property type="match status" value="1"/>
</dbReference>
<dbReference type="EMBL" id="RBXX01000002">
    <property type="protein sequence ID" value="RKT89183.1"/>
    <property type="molecule type" value="Genomic_DNA"/>
</dbReference>
<feature type="region of interest" description="Disordered" evidence="1">
    <location>
        <begin position="300"/>
        <end position="322"/>
    </location>
</feature>
<gene>
    <name evidence="3" type="ORF">ATL45_7635</name>
    <name evidence="4" type="ORF">SAMN05421805_101738</name>
</gene>
<evidence type="ECO:0000256" key="2">
    <source>
        <dbReference type="SAM" id="Phobius"/>
    </source>
</evidence>
<name>A0A1I4RXE0_9PSEU</name>
<dbReference type="Pfam" id="PF06245">
    <property type="entry name" value="DUF1015"/>
    <property type="match status" value="1"/>
</dbReference>
<feature type="transmembrane region" description="Helical" evidence="2">
    <location>
        <begin position="156"/>
        <end position="179"/>
    </location>
</feature>
<dbReference type="RefSeq" id="WP_093146202.1">
    <property type="nucleotide sequence ID" value="NZ_FOUP01000001.1"/>
</dbReference>
<keyword evidence="2" id="KW-1133">Transmembrane helix</keyword>
<dbReference type="InterPro" id="IPR011701">
    <property type="entry name" value="MFS"/>
</dbReference>
<feature type="transmembrane region" description="Helical" evidence="2">
    <location>
        <begin position="191"/>
        <end position="210"/>
    </location>
</feature>
<dbReference type="EMBL" id="FOUP01000001">
    <property type="protein sequence ID" value="SFM56905.1"/>
    <property type="molecule type" value="Genomic_DNA"/>
</dbReference>
<feature type="transmembrane region" description="Helical" evidence="2">
    <location>
        <begin position="114"/>
        <end position="136"/>
    </location>
</feature>
<keyword evidence="2" id="KW-0472">Membrane</keyword>
<dbReference type="Proteomes" id="UP000270697">
    <property type="component" value="Unassembled WGS sequence"/>
</dbReference>
<protein>
    <submittedName>
        <fullName evidence="4">Uncharacterized conserved protein, DUF1015 family</fullName>
    </submittedName>
    <submittedName>
        <fullName evidence="3">Uncharacterized protein (DUF1015 family)</fullName>
    </submittedName>
</protein>
<evidence type="ECO:0000313" key="4">
    <source>
        <dbReference type="EMBL" id="SFM56905.1"/>
    </source>
</evidence>
<reference evidence="3 6" key="2">
    <citation type="submission" date="2018-10" db="EMBL/GenBank/DDBJ databases">
        <title>Sequencing the genomes of 1000 actinobacteria strains.</title>
        <authorList>
            <person name="Klenk H.-P."/>
        </authorList>
    </citation>
    <scope>NUCLEOTIDE SEQUENCE [LARGE SCALE GENOMIC DNA]</scope>
    <source>
        <strain evidence="3 6">DSM 45119</strain>
    </source>
</reference>
<dbReference type="PANTHER" id="PTHR36454">
    <property type="entry name" value="LMO2823 PROTEIN"/>
    <property type="match status" value="1"/>
</dbReference>
<dbReference type="STRING" id="455193.SAMN05421805_101738"/>
<dbReference type="OrthoDB" id="3227279at2"/>
<dbReference type="GO" id="GO:0022857">
    <property type="term" value="F:transmembrane transporter activity"/>
    <property type="evidence" value="ECO:0007669"/>
    <property type="project" value="InterPro"/>
</dbReference>
<dbReference type="Gene3D" id="1.20.1250.20">
    <property type="entry name" value="MFS general substrate transporter like domains"/>
    <property type="match status" value="1"/>
</dbReference>
<proteinExistence type="predicted"/>
<reference evidence="4 5" key="1">
    <citation type="submission" date="2016-10" db="EMBL/GenBank/DDBJ databases">
        <authorList>
            <person name="de Groot N.N."/>
        </authorList>
    </citation>
    <scope>NUCLEOTIDE SEQUENCE [LARGE SCALE GENOMIC DNA]</scope>
    <source>
        <strain evidence="4 5">CPCC 201259</strain>
    </source>
</reference>
<dbReference type="AlphaFoldDB" id="A0A1I4RXE0"/>
<dbReference type="Proteomes" id="UP000199398">
    <property type="component" value="Unassembled WGS sequence"/>
</dbReference>
<feature type="transmembrane region" description="Helical" evidence="2">
    <location>
        <begin position="216"/>
        <end position="237"/>
    </location>
</feature>
<feature type="transmembrane region" description="Helical" evidence="2">
    <location>
        <begin position="274"/>
        <end position="296"/>
    </location>
</feature>
<keyword evidence="2" id="KW-0812">Transmembrane</keyword>
<dbReference type="Pfam" id="PF07690">
    <property type="entry name" value="MFS_1"/>
    <property type="match status" value="1"/>
</dbReference>
<evidence type="ECO:0000313" key="3">
    <source>
        <dbReference type="EMBL" id="RKT89183.1"/>
    </source>
</evidence>
<keyword evidence="6" id="KW-1185">Reference proteome</keyword>
<feature type="transmembrane region" description="Helical" evidence="2">
    <location>
        <begin position="74"/>
        <end position="93"/>
    </location>
</feature>
<evidence type="ECO:0000313" key="6">
    <source>
        <dbReference type="Proteomes" id="UP000270697"/>
    </source>
</evidence>
<feature type="compositionally biased region" description="Low complexity" evidence="1">
    <location>
        <begin position="311"/>
        <end position="321"/>
    </location>
</feature>
<evidence type="ECO:0000313" key="5">
    <source>
        <dbReference type="Proteomes" id="UP000199398"/>
    </source>
</evidence>
<organism evidence="4 5">
    <name type="scientific">Saccharopolyspora antimicrobica</name>
    <dbReference type="NCBI Taxonomy" id="455193"/>
    <lineage>
        <taxon>Bacteria</taxon>
        <taxon>Bacillati</taxon>
        <taxon>Actinomycetota</taxon>
        <taxon>Actinomycetes</taxon>
        <taxon>Pseudonocardiales</taxon>
        <taxon>Pseudonocardiaceae</taxon>
        <taxon>Saccharopolyspora</taxon>
    </lineage>
</organism>
<accession>A0A1I4RXE0</accession>
<sequence>MATAATPLALVAGRLLQGAFGGVVEAAAAFAGSTGSAAKRGSSLGKSFSATAAGALAGPIAGGLFVNSGGLPQLMLVIAGAAVALAISCAVGLHEPDDPGTDDGAPGKDRTRSSVMRVPGVVPLALAAAGAYFGVYGLIPVFAEHVRAIVPEPGSAGLRVGVLHSVMWGASLIGSFWWGKHNDRAQRPVRAFALAAAGCAASIAALALPLEPVALIPFRLVQGFCFAALAQSLFLHFGNHARAESRSAFVSTANSYLLVGQSAGPLLAGPAVGTLPVAGAVLLMAAVCGAGAILALGPARAEHDRPETPEETVPLPTATEPARSGVSVAPFTGWRIADHQLGAVATRYATPWERSTDTFLRWQRTGVLVRDQQPALYAYEQVGPHGTLRGVLGAVHLDSALLPHEDIIPERAGGIADLMHDCGMNLDPLLLGYSGGGRTSSWLARTTRTAPLAEVLANDGQLHRLWRIADPGAQEEIAEELASRAAFIADGHHRHAAARQLRREYYAAGDGPGPWDCIPGLLVDTGHSPLRLGPVHRVLPCADPHTALQAASTRFRVQALRGDLRAWLPALKESARHTPAYVVVTQSQAFLLTSPGPHHPHATDVPPALRRLHLSILHDLLIDKLWRIPDLPGQVLYETSAASAVRRVQQRGGLAVLLTPLTYEDLRNAAAAGVRLPGKSTSFGPKPHPGLIFRSIGEP</sequence>
<dbReference type="SUPFAM" id="SSF103473">
    <property type="entry name" value="MFS general substrate transporter"/>
    <property type="match status" value="1"/>
</dbReference>
<dbReference type="InterPro" id="IPR036259">
    <property type="entry name" value="MFS_trans_sf"/>
</dbReference>